<keyword evidence="6" id="KW-1133">Transmembrane helix</keyword>
<dbReference type="SUPFAM" id="SSF48264">
    <property type="entry name" value="Cytochrome P450"/>
    <property type="match status" value="2"/>
</dbReference>
<keyword evidence="10" id="KW-0472">Membrane</keyword>
<protein>
    <submittedName>
        <fullName evidence="13">Uncharacterized protein</fullName>
    </submittedName>
</protein>
<keyword evidence="3 11" id="KW-0349">Heme</keyword>
<dbReference type="InterPro" id="IPR017972">
    <property type="entry name" value="Cyt_P450_CS"/>
</dbReference>
<dbReference type="PRINTS" id="PR00463">
    <property type="entry name" value="EP450I"/>
</dbReference>
<dbReference type="Pfam" id="PF00067">
    <property type="entry name" value="p450"/>
    <property type="match status" value="2"/>
</dbReference>
<dbReference type="AlphaFoldDB" id="A0A8X8X5B4"/>
<dbReference type="GO" id="GO:0005506">
    <property type="term" value="F:iron ion binding"/>
    <property type="evidence" value="ECO:0007669"/>
    <property type="project" value="InterPro"/>
</dbReference>
<dbReference type="InterPro" id="IPR050665">
    <property type="entry name" value="Cytochrome_P450_Monooxygen"/>
</dbReference>
<dbReference type="GO" id="GO:0009753">
    <property type="term" value="P:response to jasmonic acid"/>
    <property type="evidence" value="ECO:0007669"/>
    <property type="project" value="UniProtKB-ARBA"/>
</dbReference>
<keyword evidence="14" id="KW-1185">Reference proteome</keyword>
<feature type="binding site" description="axial binding residue" evidence="11">
    <location>
        <position position="498"/>
    </location>
    <ligand>
        <name>heme</name>
        <dbReference type="ChEBI" id="CHEBI:30413"/>
    </ligand>
    <ligandPart>
        <name>Fe</name>
        <dbReference type="ChEBI" id="CHEBI:18248"/>
    </ligandPart>
</feature>
<evidence type="ECO:0000256" key="4">
    <source>
        <dbReference type="ARBA" id="ARBA00022692"/>
    </source>
</evidence>
<keyword evidence="9" id="KW-0503">Monooxygenase</keyword>
<evidence type="ECO:0000313" key="13">
    <source>
        <dbReference type="EMBL" id="KAG6407095.1"/>
    </source>
</evidence>
<dbReference type="GO" id="GO:0020037">
    <property type="term" value="F:heme binding"/>
    <property type="evidence" value="ECO:0007669"/>
    <property type="project" value="InterPro"/>
</dbReference>
<keyword evidence="4" id="KW-0812">Transmembrane</keyword>
<evidence type="ECO:0000313" key="14">
    <source>
        <dbReference type="Proteomes" id="UP000298416"/>
    </source>
</evidence>
<comment type="cofactor">
    <cofactor evidence="11">
        <name>heme</name>
        <dbReference type="ChEBI" id="CHEBI:30413"/>
    </cofactor>
</comment>
<dbReference type="GO" id="GO:0016712">
    <property type="term" value="F:oxidoreductase activity, acting on paired donors, with incorporation or reduction of molecular oxygen, reduced flavin or flavoprotein as one donor, and incorporation of one atom of oxygen"/>
    <property type="evidence" value="ECO:0007669"/>
    <property type="project" value="UniProtKB-ARBA"/>
</dbReference>
<dbReference type="GO" id="GO:0009820">
    <property type="term" value="P:alkaloid metabolic process"/>
    <property type="evidence" value="ECO:0007669"/>
    <property type="project" value="UniProtKB-ARBA"/>
</dbReference>
<evidence type="ECO:0000256" key="10">
    <source>
        <dbReference type="ARBA" id="ARBA00023136"/>
    </source>
</evidence>
<dbReference type="PANTHER" id="PTHR24282">
    <property type="entry name" value="CYTOCHROME P450 FAMILY MEMBER"/>
    <property type="match status" value="1"/>
</dbReference>
<reference evidence="13" key="2">
    <citation type="submission" date="2020-08" db="EMBL/GenBank/DDBJ databases">
        <title>Plant Genome Project.</title>
        <authorList>
            <person name="Zhang R.-G."/>
        </authorList>
    </citation>
    <scope>NUCLEOTIDE SEQUENCE</scope>
    <source>
        <strain evidence="13">Huo1</strain>
        <tissue evidence="13">Leaf</tissue>
    </source>
</reference>
<evidence type="ECO:0000256" key="3">
    <source>
        <dbReference type="ARBA" id="ARBA00022617"/>
    </source>
</evidence>
<evidence type="ECO:0000256" key="7">
    <source>
        <dbReference type="ARBA" id="ARBA00023002"/>
    </source>
</evidence>
<sequence>MDNFTCSLALSSAIVALVYVTSKFLTWIWIRPKKLEIFLRQQGFHGNSYKLFHGDSADIKGATREAMSKPINFSNDIFPRASPVYHKAVQKYGMRFIFFSSKSISNVCKEAVVSLVMQCEAGAGCEKCFVWFGPRPAVVISDPELFREIMSKNYVFQKPHSLPVKRLIARGLVSLEADKWSKHRKLINPAFHVDKLKVVHLVPSFYLSCGEMLSKWDEIMGNEGCGEVDVWPHLHTMTSDVISRTAFGSSYEEGRKISHLQSEQAMCSVGADRSVNIPGYRFLPTKVNMKVKQNRKEIESLVLGIINKRMKATESGEDHHDLLGLLLQSNSKEMKQGNEFGMSINEVIEECKIFYFAGHETTATLLVWTMILLSNHDDWQGRARDEVLQAFGRGKPDYKQLNNLKIVTMILHEVLRLYPPAAMLSRCIQKEITVGEKVRLPAGVELMFPVIMLHQDPRIWGDDAKEFKPERFGDGVSKAGAREEQAAYFPFGWGPRICIGQNFAMLEAKMAIAMILQHNVGPVRKPHTATSDPLPWAEAPSPAVSSTANVVRAEILYKRKPCSGYSLKEMNDSGEGSTDSREHDDILECRTSVGMVKRAPIIVGDGGNPSLLQKQKFPCFDDSSGGDDAAHMSQEPMSKQRTPYVEGETVWASQIPVNPRRHTSKVPTSAAEHSSKVVNAFFEDHAVESPSTDVKPMCLTDVFLEKNLMSLAMKFFMESLIFWIGCGLPPKKLEKILRQQGFKGNSYKLFYGDFKEIGRITGEALSKPMDFTNDIQPRATSIYHQATQKYVARMFKGLATYEKEKWAKHRKLINPAFHVEKLKEVVAEVESRVLRIINKRMKVMEACEPSSDDLLGILLESNAKEIKEHGNASGMTMEDVMEECKMNMILNECLRVYSPPTTLTRFTHDEANFGKYRIPAGVQLVLPVLAVHHDKRLWGDNATSFKPERFAEGVSKATQGQPKFIPFGSGPRVCIGQNFAMLEAKMAMVMILQNYSFKLSPSYSHAPHALITLQPQFGAHLILTKL</sequence>
<evidence type="ECO:0000256" key="5">
    <source>
        <dbReference type="ARBA" id="ARBA00022723"/>
    </source>
</evidence>
<dbReference type="InterPro" id="IPR002401">
    <property type="entry name" value="Cyt_P450_E_grp-I"/>
</dbReference>
<evidence type="ECO:0000256" key="1">
    <source>
        <dbReference type="ARBA" id="ARBA00004167"/>
    </source>
</evidence>
<dbReference type="InterPro" id="IPR001128">
    <property type="entry name" value="Cyt_P450"/>
</dbReference>
<keyword evidence="7" id="KW-0560">Oxidoreductase</keyword>
<name>A0A8X8X5B4_SALSN</name>
<keyword evidence="5 11" id="KW-0479">Metal-binding</keyword>
<gene>
    <name evidence="13" type="ORF">SASPL_130077</name>
</gene>
<comment type="similarity">
    <text evidence="2">Belongs to the cytochrome P450 family.</text>
</comment>
<proteinExistence type="inferred from homology"/>
<dbReference type="PROSITE" id="PS00086">
    <property type="entry name" value="CYTOCHROME_P450"/>
    <property type="match status" value="2"/>
</dbReference>
<dbReference type="FunFam" id="1.10.630.10:FF:000029">
    <property type="entry name" value="Cytochrome P450 734A1"/>
    <property type="match status" value="1"/>
</dbReference>
<evidence type="ECO:0000256" key="6">
    <source>
        <dbReference type="ARBA" id="ARBA00022989"/>
    </source>
</evidence>
<comment type="subcellular location">
    <subcellularLocation>
        <location evidence="1">Membrane</location>
        <topology evidence="1">Single-pass membrane protein</topology>
    </subcellularLocation>
</comment>
<feature type="region of interest" description="Disordered" evidence="12">
    <location>
        <begin position="622"/>
        <end position="645"/>
    </location>
</feature>
<dbReference type="InterPro" id="IPR036396">
    <property type="entry name" value="Cyt_P450_sf"/>
</dbReference>
<dbReference type="PANTHER" id="PTHR24282:SF255">
    <property type="entry name" value="CYTOCHROME P450 72A11-RELATED"/>
    <property type="match status" value="1"/>
</dbReference>
<dbReference type="PRINTS" id="PR00385">
    <property type="entry name" value="P450"/>
</dbReference>
<dbReference type="GO" id="GO:0016114">
    <property type="term" value="P:terpenoid biosynthetic process"/>
    <property type="evidence" value="ECO:0007669"/>
    <property type="project" value="UniProtKB-ARBA"/>
</dbReference>
<dbReference type="GO" id="GO:0016020">
    <property type="term" value="C:membrane"/>
    <property type="evidence" value="ECO:0007669"/>
    <property type="project" value="UniProtKB-SubCell"/>
</dbReference>
<dbReference type="Gene3D" id="1.20.120.990">
    <property type="entry name" value="Glycosyltransferase family 88, C-terminal domain"/>
    <property type="match status" value="1"/>
</dbReference>
<evidence type="ECO:0000256" key="11">
    <source>
        <dbReference type="PIRSR" id="PIRSR602401-1"/>
    </source>
</evidence>
<reference evidence="13" key="1">
    <citation type="submission" date="2018-01" db="EMBL/GenBank/DDBJ databases">
        <authorList>
            <person name="Mao J.F."/>
        </authorList>
    </citation>
    <scope>NUCLEOTIDE SEQUENCE</scope>
    <source>
        <strain evidence="13">Huo1</strain>
        <tissue evidence="13">Leaf</tissue>
    </source>
</reference>
<evidence type="ECO:0000256" key="12">
    <source>
        <dbReference type="SAM" id="MobiDB-lite"/>
    </source>
</evidence>
<dbReference type="EMBL" id="PNBA02000011">
    <property type="protein sequence ID" value="KAG6407095.1"/>
    <property type="molecule type" value="Genomic_DNA"/>
</dbReference>
<keyword evidence="8 11" id="KW-0408">Iron</keyword>
<accession>A0A8X8X5B4</accession>
<comment type="caution">
    <text evidence="13">The sequence shown here is derived from an EMBL/GenBank/DDBJ whole genome shotgun (WGS) entry which is preliminary data.</text>
</comment>
<dbReference type="Gene3D" id="1.10.630.10">
    <property type="entry name" value="Cytochrome P450"/>
    <property type="match status" value="2"/>
</dbReference>
<evidence type="ECO:0000256" key="9">
    <source>
        <dbReference type="ARBA" id="ARBA00023033"/>
    </source>
</evidence>
<evidence type="ECO:0000256" key="2">
    <source>
        <dbReference type="ARBA" id="ARBA00010617"/>
    </source>
</evidence>
<dbReference type="Proteomes" id="UP000298416">
    <property type="component" value="Unassembled WGS sequence"/>
</dbReference>
<evidence type="ECO:0000256" key="8">
    <source>
        <dbReference type="ARBA" id="ARBA00023004"/>
    </source>
</evidence>
<organism evidence="13">
    <name type="scientific">Salvia splendens</name>
    <name type="common">Scarlet sage</name>
    <dbReference type="NCBI Taxonomy" id="180675"/>
    <lineage>
        <taxon>Eukaryota</taxon>
        <taxon>Viridiplantae</taxon>
        <taxon>Streptophyta</taxon>
        <taxon>Embryophyta</taxon>
        <taxon>Tracheophyta</taxon>
        <taxon>Spermatophyta</taxon>
        <taxon>Magnoliopsida</taxon>
        <taxon>eudicotyledons</taxon>
        <taxon>Gunneridae</taxon>
        <taxon>Pentapetalae</taxon>
        <taxon>asterids</taxon>
        <taxon>lamiids</taxon>
        <taxon>Lamiales</taxon>
        <taxon>Lamiaceae</taxon>
        <taxon>Nepetoideae</taxon>
        <taxon>Mentheae</taxon>
        <taxon>Salviinae</taxon>
        <taxon>Salvia</taxon>
        <taxon>Salvia subgen. Calosphace</taxon>
        <taxon>core Calosphace</taxon>
    </lineage>
</organism>